<evidence type="ECO:0000313" key="5">
    <source>
        <dbReference type="EMBL" id="KQL53186.1"/>
    </source>
</evidence>
<dbReference type="PIRSF" id="PIRSF036361">
    <property type="entry name" value="YunD"/>
    <property type="match status" value="1"/>
</dbReference>
<dbReference type="InterPro" id="IPR008334">
    <property type="entry name" value="5'-Nucleotdase_C"/>
</dbReference>
<dbReference type="CDD" id="cd00845">
    <property type="entry name" value="MPP_UshA_N_like"/>
    <property type="match status" value="1"/>
</dbReference>
<keyword evidence="6" id="KW-1185">Reference proteome</keyword>
<dbReference type="GO" id="GO:0009166">
    <property type="term" value="P:nucleotide catabolic process"/>
    <property type="evidence" value="ECO:0007669"/>
    <property type="project" value="InterPro"/>
</dbReference>
<keyword evidence="2" id="KW-0547">Nucleotide-binding</keyword>
<dbReference type="PRINTS" id="PR01607">
    <property type="entry name" value="APYRASEFAMLY"/>
</dbReference>
<reference evidence="5 6" key="1">
    <citation type="submission" date="2015-09" db="EMBL/GenBank/DDBJ databases">
        <title>Genome sequencing project for genomic taxonomy and phylogenomics of Bacillus-like bacteria.</title>
        <authorList>
            <person name="Liu B."/>
            <person name="Wang J."/>
            <person name="Zhu Y."/>
            <person name="Liu G."/>
            <person name="Chen Q."/>
            <person name="Chen Z."/>
            <person name="Lan J."/>
            <person name="Che J."/>
            <person name="Ge C."/>
            <person name="Shi H."/>
            <person name="Pan Z."/>
            <person name="Liu X."/>
        </authorList>
    </citation>
    <scope>NUCLEOTIDE SEQUENCE [LARGE SCALE GENOMIC DNA]</scope>
    <source>
        <strain evidence="5 6">LMG 18435</strain>
    </source>
</reference>
<keyword evidence="1" id="KW-0732">Signal</keyword>
<dbReference type="GO" id="GO:0030288">
    <property type="term" value="C:outer membrane-bounded periplasmic space"/>
    <property type="evidence" value="ECO:0007669"/>
    <property type="project" value="TreeGrafter"/>
</dbReference>
<dbReference type="InterPro" id="IPR029052">
    <property type="entry name" value="Metallo-depent_PP-like"/>
</dbReference>
<dbReference type="Proteomes" id="UP000051888">
    <property type="component" value="Unassembled WGS sequence"/>
</dbReference>
<dbReference type="PATRIC" id="fig|157838.3.peg.1447"/>
<dbReference type="PANTHER" id="PTHR11575:SF23">
    <property type="entry name" value="5-NUCLEOTIDASE FAMILY PROTEIN"/>
    <property type="match status" value="1"/>
</dbReference>
<dbReference type="SUPFAM" id="SSF55816">
    <property type="entry name" value="5'-nucleotidase (syn. UDP-sugar hydrolase), C-terminal domain"/>
    <property type="match status" value="1"/>
</dbReference>
<dbReference type="GO" id="GO:0000166">
    <property type="term" value="F:nucleotide binding"/>
    <property type="evidence" value="ECO:0007669"/>
    <property type="project" value="UniProtKB-KW"/>
</dbReference>
<evidence type="ECO:0000259" key="3">
    <source>
        <dbReference type="Pfam" id="PF00149"/>
    </source>
</evidence>
<protein>
    <submittedName>
        <fullName evidence="5">5'-nucleotidase</fullName>
    </submittedName>
</protein>
<dbReference type="InterPro" id="IPR004843">
    <property type="entry name" value="Calcineurin-like_PHP"/>
</dbReference>
<organism evidence="5 6">
    <name type="scientific">Heyndrickxia shackletonii</name>
    <dbReference type="NCBI Taxonomy" id="157838"/>
    <lineage>
        <taxon>Bacteria</taxon>
        <taxon>Bacillati</taxon>
        <taxon>Bacillota</taxon>
        <taxon>Bacilli</taxon>
        <taxon>Bacillales</taxon>
        <taxon>Bacillaceae</taxon>
        <taxon>Heyndrickxia</taxon>
    </lineage>
</organism>
<dbReference type="GO" id="GO:0008253">
    <property type="term" value="F:5'-nucleotidase activity"/>
    <property type="evidence" value="ECO:0007669"/>
    <property type="project" value="TreeGrafter"/>
</dbReference>
<keyword evidence="2" id="KW-0378">Hydrolase</keyword>
<sequence length="451" mass="51654">MIEQVHIYHTNDIHSHFENWPKISSFLQKGKSLHQNFFLFDIGDHVDRWHPYTEGTFGKGNVQLLNELDYTAVTIGNNEGITLAYDELNTLYQDASFDVLVANLFEKSGNRPKWAMPSKIYYTKNGIKIGVLAVTAYFGKLYEILGWHLTAPIPELEAELQSLKQEADIIILLSHLGIHDDEKIASLHPEIDIILGGHTHHVLPEGKYISDTLLAAAGKHGYYVGTVTLDIDIESKKVLRKKALLYETKFLPSLEEEELIVTSFQEKGKRLLNSFLVDVPKTLQTEWFKPSPLPQMLCEAINEWCRSDCALINAGLLLGNLEKGPITRFDIHSILPHPINPCLIELSGAELKEVILQTLNPKWPPLELKGLGFRGKVLGNFIYHNILLDHQTVYINGFKMEEQKIYKLGTVDMYTFGHFFPELLDAKKKYFMPEFIRDVMMWKLQKMYSEK</sequence>
<proteinExistence type="inferred from homology"/>
<gene>
    <name evidence="5" type="ORF">AN964_06460</name>
</gene>
<evidence type="ECO:0000256" key="1">
    <source>
        <dbReference type="ARBA" id="ARBA00022729"/>
    </source>
</evidence>
<dbReference type="SUPFAM" id="SSF56300">
    <property type="entry name" value="Metallo-dependent phosphatases"/>
    <property type="match status" value="1"/>
</dbReference>
<evidence type="ECO:0000313" key="6">
    <source>
        <dbReference type="Proteomes" id="UP000051888"/>
    </source>
</evidence>
<comment type="caution">
    <text evidence="5">The sequence shown here is derived from an EMBL/GenBank/DDBJ whole genome shotgun (WGS) entry which is preliminary data.</text>
</comment>
<accession>A0A0Q3WUE1</accession>
<dbReference type="Pfam" id="PF00149">
    <property type="entry name" value="Metallophos"/>
    <property type="match status" value="1"/>
</dbReference>
<dbReference type="STRING" id="157838.AN964_06460"/>
<dbReference type="InterPro" id="IPR036907">
    <property type="entry name" value="5'-Nucleotdase_C_sf"/>
</dbReference>
<dbReference type="InterPro" id="IPR011240">
    <property type="entry name" value="Pesterase_YunD"/>
</dbReference>
<dbReference type="Gene3D" id="3.90.780.10">
    <property type="entry name" value="5'-Nucleotidase, C-terminal domain"/>
    <property type="match status" value="1"/>
</dbReference>
<dbReference type="EMBL" id="LJJC01000004">
    <property type="protein sequence ID" value="KQL53186.1"/>
    <property type="molecule type" value="Genomic_DNA"/>
</dbReference>
<feature type="domain" description="Calcineurin-like phosphoesterase" evidence="3">
    <location>
        <begin position="6"/>
        <end position="201"/>
    </location>
</feature>
<dbReference type="InterPro" id="IPR006179">
    <property type="entry name" value="5_nucleotidase/apyrase"/>
</dbReference>
<dbReference type="Pfam" id="PF02872">
    <property type="entry name" value="5_nucleotid_C"/>
    <property type="match status" value="1"/>
</dbReference>
<evidence type="ECO:0000259" key="4">
    <source>
        <dbReference type="Pfam" id="PF02872"/>
    </source>
</evidence>
<dbReference type="RefSeq" id="WP_055738914.1">
    <property type="nucleotide sequence ID" value="NZ_JAAIWL010000021.1"/>
</dbReference>
<comment type="similarity">
    <text evidence="2">Belongs to the 5'-nucleotidase family.</text>
</comment>
<evidence type="ECO:0000256" key="2">
    <source>
        <dbReference type="RuleBase" id="RU362119"/>
    </source>
</evidence>
<name>A0A0Q3WUE1_9BACI</name>
<dbReference type="GO" id="GO:0008768">
    <property type="term" value="F:UDP-sugar diphosphatase activity"/>
    <property type="evidence" value="ECO:0007669"/>
    <property type="project" value="TreeGrafter"/>
</dbReference>
<dbReference type="PANTHER" id="PTHR11575">
    <property type="entry name" value="5'-NUCLEOTIDASE-RELATED"/>
    <property type="match status" value="1"/>
</dbReference>
<feature type="domain" description="5'-Nucleotidase C-terminal" evidence="4">
    <location>
        <begin position="282"/>
        <end position="362"/>
    </location>
</feature>
<dbReference type="AlphaFoldDB" id="A0A0Q3WUE1"/>
<dbReference type="OrthoDB" id="9793179at2"/>
<dbReference type="Gene3D" id="3.60.21.10">
    <property type="match status" value="1"/>
</dbReference>